<organism evidence="2 3">
    <name type="scientific">Paenibacillus spongiae</name>
    <dbReference type="NCBI Taxonomy" id="2909671"/>
    <lineage>
        <taxon>Bacteria</taxon>
        <taxon>Bacillati</taxon>
        <taxon>Bacillota</taxon>
        <taxon>Bacilli</taxon>
        <taxon>Bacillales</taxon>
        <taxon>Paenibacillaceae</taxon>
        <taxon>Paenibacillus</taxon>
    </lineage>
</organism>
<sequence>MNMTLIAAELFAAGVLPSGELAMDKLEGGTNSHVYLMKCGKYDRLVLKYNEAGAVDAEAAFLKRYVKLPIVPSFRYADPANRFLIYEYIEGATTYYPGNKGGLLLELVRQLIAKYEEVEWPAGRNVTWQQDLIERTKLTRSASGDLFTEEDHELAAELAGNSSRVTGPFYHLHGDCGVHNFVFDEDRQLSGVIDPLPLIGQPMYDLAFAFCSSPDELTPDVIAEVVYDEAWPFSRDLKALYEEVAIALYNRIVTCTYHHPHDLRAYLNAWKQWRMIVTSNR</sequence>
<name>A0ABY5S595_9BACL</name>
<dbReference type="InterPro" id="IPR002575">
    <property type="entry name" value="Aminoglycoside_PTrfase"/>
</dbReference>
<protein>
    <submittedName>
        <fullName evidence="2">Aminoglycoside phosphotransferase family protein</fullName>
    </submittedName>
</protein>
<dbReference type="Gene3D" id="3.90.1200.10">
    <property type="match status" value="1"/>
</dbReference>
<feature type="domain" description="Aminoglycoside phosphotransferase" evidence="1">
    <location>
        <begin position="26"/>
        <end position="224"/>
    </location>
</feature>
<reference evidence="2" key="1">
    <citation type="submission" date="2022-01" db="EMBL/GenBank/DDBJ databases">
        <title>Paenibacillus spongiae sp. nov., isolated from marine sponge.</title>
        <authorList>
            <person name="Li Z."/>
            <person name="Zhang M."/>
        </authorList>
    </citation>
    <scope>NUCLEOTIDE SEQUENCE</scope>
    <source>
        <strain evidence="2">PHS-Z3</strain>
    </source>
</reference>
<evidence type="ECO:0000313" key="3">
    <source>
        <dbReference type="Proteomes" id="UP001057877"/>
    </source>
</evidence>
<proteinExistence type="predicted"/>
<dbReference type="Pfam" id="PF01636">
    <property type="entry name" value="APH"/>
    <property type="match status" value="1"/>
</dbReference>
<dbReference type="SUPFAM" id="SSF56112">
    <property type="entry name" value="Protein kinase-like (PK-like)"/>
    <property type="match status" value="1"/>
</dbReference>
<evidence type="ECO:0000313" key="2">
    <source>
        <dbReference type="EMBL" id="UVI27918.1"/>
    </source>
</evidence>
<dbReference type="Proteomes" id="UP001057877">
    <property type="component" value="Chromosome"/>
</dbReference>
<accession>A0ABY5S595</accession>
<evidence type="ECO:0000259" key="1">
    <source>
        <dbReference type="Pfam" id="PF01636"/>
    </source>
</evidence>
<dbReference type="InterPro" id="IPR011009">
    <property type="entry name" value="Kinase-like_dom_sf"/>
</dbReference>
<dbReference type="EMBL" id="CP091430">
    <property type="protein sequence ID" value="UVI27918.1"/>
    <property type="molecule type" value="Genomic_DNA"/>
</dbReference>
<gene>
    <name evidence="2" type="ORF">L1F29_20970</name>
</gene>
<keyword evidence="3" id="KW-1185">Reference proteome</keyword>
<dbReference type="RefSeq" id="WP_258384006.1">
    <property type="nucleotide sequence ID" value="NZ_CP091430.1"/>
</dbReference>